<dbReference type="EMBL" id="CP034464">
    <property type="protein sequence ID" value="AZP11502.1"/>
    <property type="molecule type" value="Genomic_DNA"/>
</dbReference>
<dbReference type="Proteomes" id="UP000275663">
    <property type="component" value="Chromosome"/>
</dbReference>
<dbReference type="OrthoDB" id="9790247at2"/>
<evidence type="ECO:0000259" key="2">
    <source>
        <dbReference type="Pfam" id="PF20419"/>
    </source>
</evidence>
<accession>A0A3Q9BPE5</accession>
<keyword evidence="1" id="KW-0732">Signal</keyword>
<gene>
    <name evidence="3" type="ORF">EJN92_05510</name>
</gene>
<dbReference type="InterPro" id="IPR046524">
    <property type="entry name" value="DUF6701"/>
</dbReference>
<evidence type="ECO:0000313" key="4">
    <source>
        <dbReference type="Proteomes" id="UP000275663"/>
    </source>
</evidence>
<feature type="signal peptide" evidence="1">
    <location>
        <begin position="1"/>
        <end position="29"/>
    </location>
</feature>
<reference evidence="3 4" key="1">
    <citation type="journal article" date="2011" name="Int. J. Syst. Evol. Microbiol.">
        <title>Description of Undibacterium oligocarboniphilum sp. nov., isolated from purified water, and Undibacterium pigrum strain CCUG 49012 as the type strain of Undibacterium parvum sp. nov., and emended descriptions of the genus Undibacterium and the species Undibacterium pigrum.</title>
        <authorList>
            <person name="Eder W."/>
            <person name="Wanner G."/>
            <person name="Ludwig W."/>
            <person name="Busse H.J."/>
            <person name="Ziemke-Kageler F."/>
            <person name="Lang E."/>
        </authorList>
    </citation>
    <scope>NUCLEOTIDE SEQUENCE [LARGE SCALE GENOMIC DNA]</scope>
    <source>
        <strain evidence="3 4">DSM 23061</strain>
    </source>
</reference>
<dbReference type="RefSeq" id="WP_126126890.1">
    <property type="nucleotide sequence ID" value="NZ_CP034464.1"/>
</dbReference>
<evidence type="ECO:0000313" key="3">
    <source>
        <dbReference type="EMBL" id="AZP11502.1"/>
    </source>
</evidence>
<keyword evidence="4" id="KW-1185">Reference proteome</keyword>
<dbReference type="KEGG" id="upv:EJN92_05510"/>
<feature type="chain" id="PRO_5018790832" description="DUF6701 domain-containing protein" evidence="1">
    <location>
        <begin position="30"/>
        <end position="1044"/>
    </location>
</feature>
<protein>
    <recommendedName>
        <fullName evidence="2">DUF6701 domain-containing protein</fullName>
    </recommendedName>
</protein>
<dbReference type="AlphaFoldDB" id="A0A3Q9BPE5"/>
<feature type="domain" description="DUF6701" evidence="2">
    <location>
        <begin position="553"/>
        <end position="1042"/>
    </location>
</feature>
<proteinExistence type="predicted"/>
<evidence type="ECO:0000256" key="1">
    <source>
        <dbReference type="SAM" id="SignalP"/>
    </source>
</evidence>
<name>A0A3Q9BPE5_9BURK</name>
<sequence length="1044" mass="108099">MKILLHKFKLGVSILLLLMLQVFSLQVSAAVIEFNSTGGNSATNGLHFYIEDTTHMQVRRLDNSGQVYPSGTIPPSASLDNGVFIRSNGWVYGPSHNVGSGYTPNGGMFSSYTISATSPANPVSSGVQQVATSSLGVVGGIQVSIAWKYTRPLDFLTADVTLTIPASVPVSAFNPIRYFHVFDTFLGGSDNGCGIKYVDANGKLVVGTYKPTGASCPSSSSLPAGVTVVESFRERSGMTFSSYCATGWQSFYVAGGDNCAVPQFAPFSNVLATTYKDTGIGATFDFIAPGTYSFSYDFVIGTTVVPAYDHIEIVHDGSASLCPETVKVIACTTAGVPCAPDNIVSTGTITGNLAVTPAAPAVTVTPASFSIGSAGASADVVLKGSGAGVYTLSATNISGTPPLNGTKCSNGNIATSCILTITNTPCVANFECQETATTYNIQSPSPAVNLRNPLYTKLVGTDFKFDVLALQSTGAVATTYTGSNVTVELFDDSATPALACNALSSPVSTQQISFAGTDLGRKALTTNINLTKAYRKLRCRVTDTSIVPAVSGCSSDDFSVRPKSFTAISSTTAKADGFGINPSATPTLKAGLPFDLVADTSIVGYDGLPKINPGLIEWLASGVPLVGGPPSNGRPAPGTGTIAGIFSNAAAAINGNGATGNAFTYNEVGYFRFQAQAVYDDSFTTSSGDSMNGDCTNDASNVLVGGRYGCRFGNVAATPYFGRFIPHHFTLASSGLAASPATCVAGGFIYMDQPFALNASIEARDASNSRTQNYSGVYVNGSVTAQAENANSGTALSSRLGLPTTSPVWLGGSYAFNVNNFSRATPTDGPYDALAIGVVALSEAGQVVLESRDMDASNTNCISDTSGSNGTCPAKIVATTKMRHGRLKLSSAYGSERLKLPVPMKLEYWNGTAWAVNTLDTCSVVAASNFSLSFPDGTAAKPNNLAACETALSLTGLSPGQSISLSAPGTGNNGWTDVTLNLAAPSGTQCSSLGVAGSAALGLTWPWLQYHWTGAGTALQNPTARATFGIYKKANEFIYLRELY</sequence>
<dbReference type="Pfam" id="PF20419">
    <property type="entry name" value="DUF6701"/>
    <property type="match status" value="1"/>
</dbReference>
<organism evidence="3 4">
    <name type="scientific">Undibacterium parvum</name>
    <dbReference type="NCBI Taxonomy" id="401471"/>
    <lineage>
        <taxon>Bacteria</taxon>
        <taxon>Pseudomonadati</taxon>
        <taxon>Pseudomonadota</taxon>
        <taxon>Betaproteobacteria</taxon>
        <taxon>Burkholderiales</taxon>
        <taxon>Oxalobacteraceae</taxon>
        <taxon>Undibacterium</taxon>
    </lineage>
</organism>